<dbReference type="GO" id="GO:0005886">
    <property type="term" value="C:plasma membrane"/>
    <property type="evidence" value="ECO:0007669"/>
    <property type="project" value="TreeGrafter"/>
</dbReference>
<dbReference type="EMBL" id="PYVF01000005">
    <property type="protein sequence ID" value="PTB90106.1"/>
    <property type="molecule type" value="Genomic_DNA"/>
</dbReference>
<feature type="transmembrane region" description="Helical" evidence="6">
    <location>
        <begin position="6"/>
        <end position="24"/>
    </location>
</feature>
<dbReference type="EMBL" id="PYVS01000011">
    <property type="protein sequence ID" value="PTB83138.1"/>
    <property type="molecule type" value="Genomic_DNA"/>
</dbReference>
<evidence type="ECO:0000313" key="10">
    <source>
        <dbReference type="EMBL" id="PTB90106.1"/>
    </source>
</evidence>
<accession>A0A2T4CNQ2</accession>
<proteinExistence type="predicted"/>
<keyword evidence="3" id="KW-0201">Cytochrome c-type biogenesis</keyword>
<comment type="subcellular location">
    <subcellularLocation>
        <location evidence="1">Cell envelope</location>
    </subcellularLocation>
</comment>
<dbReference type="InterPro" id="IPR056412">
    <property type="entry name" value="Ig_CycH"/>
</dbReference>
<sequence>MSYYLWIAAIGTGLVGAAWLLLSGRRQHEEQRTRLQVNRELYEQRQQEIANEQADGLLTDNAARQALVDLDRRFVSENSELEQVQDIQVGRSIWYPAALVLILSVTLYALFGGWQQQQQADQALEALPELGRKVLSDAAAQTTPEELQTFALGLRQKLAVAPDDPVAWLVYGRVMTAMQQTEEAINAYEKSYQLNPDRAATLLNYAQLLLQTGDDQYLGRAARLLARLLEQDPTNTEGLSLLGFVAFQQQDWAEAASAWRLLARQLPADSEQAQAVQQAIADAEQRQAAATLELSVTVTIAEELREQIPESATIFVYVRDPNGPPMPAAVVRQPLEQWPVQVTLSDANAMLPDIRLSTLNQWQVMARISSDEQIDAQPGDLNATAVLIEAQPGQAVELVIDQVVPVAAESN</sequence>
<feature type="domain" description="Cytochrome c-type biogenesis protein H TPR" evidence="8">
    <location>
        <begin position="116"/>
        <end position="272"/>
    </location>
</feature>
<dbReference type="InterPro" id="IPR019734">
    <property type="entry name" value="TPR_rpt"/>
</dbReference>
<dbReference type="InterPro" id="IPR051263">
    <property type="entry name" value="C-type_cytochrome_biogenesis"/>
</dbReference>
<evidence type="ECO:0000313" key="9">
    <source>
        <dbReference type="EMBL" id="PTB83138.1"/>
    </source>
</evidence>
<reference evidence="11 12" key="1">
    <citation type="submission" date="2018-03" db="EMBL/GenBank/DDBJ databases">
        <title>Cross-interface Injection: A General Nanoliter Liquid Handling Method Applied to Single Cells Genome Amplification Automated Nanoliter Liquid Handling Applied to Single Cell Multiple Displacement Amplification.</title>
        <authorList>
            <person name="Yun J."/>
            <person name="Xu P."/>
            <person name="Xu J."/>
            <person name="Dai X."/>
            <person name="Wang Y."/>
            <person name="Zheng X."/>
            <person name="Cao C."/>
            <person name="Yi Q."/>
            <person name="Zhu Y."/>
            <person name="Wang L."/>
            <person name="Dong Z."/>
            <person name="Huang Y."/>
            <person name="Huang L."/>
            <person name="Du W."/>
        </authorList>
    </citation>
    <scope>NUCLEOTIDE SEQUENCE [LARGE SCALE GENOMIC DNA]</scope>
    <source>
        <strain evidence="10 11">A12-4</strain>
        <strain evidence="9 12">Z-E1-2</strain>
    </source>
</reference>
<gene>
    <name evidence="9" type="primary">ccmI</name>
    <name evidence="10" type="ORF">C9927_00705</name>
    <name evidence="9" type="ORF">C9986_01100</name>
</gene>
<dbReference type="InterPro" id="IPR011990">
    <property type="entry name" value="TPR-like_helical_dom_sf"/>
</dbReference>
<dbReference type="PANTHER" id="PTHR47870:SF1">
    <property type="entry name" value="CYTOCHROME C-TYPE BIOGENESIS PROTEIN CCMH"/>
    <property type="match status" value="1"/>
</dbReference>
<keyword evidence="6" id="KW-0812">Transmembrane</keyword>
<evidence type="ECO:0000256" key="4">
    <source>
        <dbReference type="ARBA" id="ARBA00022803"/>
    </source>
</evidence>
<evidence type="ECO:0000259" key="8">
    <source>
        <dbReference type="Pfam" id="PF23914"/>
    </source>
</evidence>
<dbReference type="InterPro" id="IPR017560">
    <property type="entry name" value="Cyt_c_biogenesis_CcmI"/>
</dbReference>
<keyword evidence="6" id="KW-0472">Membrane</keyword>
<organism evidence="9 12">
    <name type="scientific">Pseudidiomarina aestuarii</name>
    <dbReference type="NCBI Taxonomy" id="624146"/>
    <lineage>
        <taxon>Bacteria</taxon>
        <taxon>Pseudomonadati</taxon>
        <taxon>Pseudomonadota</taxon>
        <taxon>Gammaproteobacteria</taxon>
        <taxon>Alteromonadales</taxon>
        <taxon>Idiomarinaceae</taxon>
        <taxon>Pseudidiomarina</taxon>
    </lineage>
</organism>
<name>A0A2T4CNQ2_9GAMM</name>
<feature type="transmembrane region" description="Helical" evidence="6">
    <location>
        <begin position="93"/>
        <end position="114"/>
    </location>
</feature>
<evidence type="ECO:0000256" key="3">
    <source>
        <dbReference type="ARBA" id="ARBA00022748"/>
    </source>
</evidence>
<evidence type="ECO:0000259" key="7">
    <source>
        <dbReference type="Pfam" id="PF23892"/>
    </source>
</evidence>
<dbReference type="SUPFAM" id="SSF48452">
    <property type="entry name" value="TPR-like"/>
    <property type="match status" value="1"/>
</dbReference>
<evidence type="ECO:0000256" key="1">
    <source>
        <dbReference type="ARBA" id="ARBA00004196"/>
    </source>
</evidence>
<dbReference type="AlphaFoldDB" id="A0A2T4CNQ2"/>
<evidence type="ECO:0000256" key="2">
    <source>
        <dbReference type="ARBA" id="ARBA00022737"/>
    </source>
</evidence>
<feature type="repeat" description="TPR" evidence="5">
    <location>
        <begin position="165"/>
        <end position="198"/>
    </location>
</feature>
<keyword evidence="6" id="KW-1133">Transmembrane helix</keyword>
<dbReference type="Proteomes" id="UP000243022">
    <property type="component" value="Unassembled WGS sequence"/>
</dbReference>
<protein>
    <submittedName>
        <fullName evidence="9">C-type cytochrome biogenesis protein CcmI</fullName>
    </submittedName>
</protein>
<evidence type="ECO:0000256" key="5">
    <source>
        <dbReference type="PROSITE-ProRule" id="PRU00339"/>
    </source>
</evidence>
<dbReference type="Pfam" id="PF23892">
    <property type="entry name" value="Ig_CycH"/>
    <property type="match status" value="1"/>
</dbReference>
<evidence type="ECO:0000313" key="11">
    <source>
        <dbReference type="Proteomes" id="UP000242087"/>
    </source>
</evidence>
<evidence type="ECO:0000256" key="6">
    <source>
        <dbReference type="SAM" id="Phobius"/>
    </source>
</evidence>
<keyword evidence="2" id="KW-0677">Repeat</keyword>
<dbReference type="GO" id="GO:0017004">
    <property type="term" value="P:cytochrome complex assembly"/>
    <property type="evidence" value="ECO:0007669"/>
    <property type="project" value="UniProtKB-KW"/>
</dbReference>
<dbReference type="PANTHER" id="PTHR47870">
    <property type="entry name" value="CYTOCHROME C-TYPE BIOGENESIS PROTEIN CCMH"/>
    <property type="match status" value="1"/>
</dbReference>
<evidence type="ECO:0000313" key="12">
    <source>
        <dbReference type="Proteomes" id="UP000243022"/>
    </source>
</evidence>
<feature type="domain" description="Cytochrome c-type biogenesis protein H Ig-like" evidence="7">
    <location>
        <begin position="294"/>
        <end position="401"/>
    </location>
</feature>
<comment type="caution">
    <text evidence="9">The sequence shown here is derived from an EMBL/GenBank/DDBJ whole genome shotgun (WGS) entry which is preliminary data.</text>
</comment>
<dbReference type="InterPro" id="IPR056413">
    <property type="entry name" value="TPR_CcmH_CycH"/>
</dbReference>
<dbReference type="Pfam" id="PF23914">
    <property type="entry name" value="TPR_CcmH_CycH"/>
    <property type="match status" value="1"/>
</dbReference>
<dbReference type="PROSITE" id="PS50005">
    <property type="entry name" value="TPR"/>
    <property type="match status" value="1"/>
</dbReference>
<dbReference type="NCBIfam" id="TIGR03142">
    <property type="entry name" value="cytochro_ccmI"/>
    <property type="match status" value="1"/>
</dbReference>
<dbReference type="GO" id="GO:0030313">
    <property type="term" value="C:cell envelope"/>
    <property type="evidence" value="ECO:0007669"/>
    <property type="project" value="UniProtKB-SubCell"/>
</dbReference>
<dbReference type="Gene3D" id="1.25.40.10">
    <property type="entry name" value="Tetratricopeptide repeat domain"/>
    <property type="match status" value="1"/>
</dbReference>
<keyword evidence="4 5" id="KW-0802">TPR repeat</keyword>
<dbReference type="Proteomes" id="UP000242087">
    <property type="component" value="Unassembled WGS sequence"/>
</dbReference>